<proteinExistence type="predicted"/>
<dbReference type="AlphaFoldDB" id="A0AAW2K7C8"/>
<gene>
    <name evidence="2" type="ORF">Sradi_6441300</name>
</gene>
<sequence>MGLLVKQYQLLQKLETGGDPVFLAEVKDLASDFGDYIQRMLAHYSALAIFQLATELEHSGYQLVDHNNEGVQPSHGHHFLQMASLGETGTQEEPLKHPEISDFSFPKSPKFDQYQTDPSNKLISREYNT</sequence>
<evidence type="ECO:0000256" key="1">
    <source>
        <dbReference type="SAM" id="MobiDB-lite"/>
    </source>
</evidence>
<evidence type="ECO:0000313" key="2">
    <source>
        <dbReference type="EMBL" id="KAL0301645.1"/>
    </source>
</evidence>
<name>A0AAW2K7C8_SESRA</name>
<organism evidence="2">
    <name type="scientific">Sesamum radiatum</name>
    <name type="common">Black benniseed</name>
    <dbReference type="NCBI Taxonomy" id="300843"/>
    <lineage>
        <taxon>Eukaryota</taxon>
        <taxon>Viridiplantae</taxon>
        <taxon>Streptophyta</taxon>
        <taxon>Embryophyta</taxon>
        <taxon>Tracheophyta</taxon>
        <taxon>Spermatophyta</taxon>
        <taxon>Magnoliopsida</taxon>
        <taxon>eudicotyledons</taxon>
        <taxon>Gunneridae</taxon>
        <taxon>Pentapetalae</taxon>
        <taxon>asterids</taxon>
        <taxon>lamiids</taxon>
        <taxon>Lamiales</taxon>
        <taxon>Pedaliaceae</taxon>
        <taxon>Sesamum</taxon>
    </lineage>
</organism>
<accession>A0AAW2K7C8</accession>
<feature type="region of interest" description="Disordered" evidence="1">
    <location>
        <begin position="72"/>
        <end position="129"/>
    </location>
</feature>
<reference evidence="2" key="2">
    <citation type="journal article" date="2024" name="Plant">
        <title>Genomic evolution and insights into agronomic trait innovations of Sesamum species.</title>
        <authorList>
            <person name="Miao H."/>
            <person name="Wang L."/>
            <person name="Qu L."/>
            <person name="Liu H."/>
            <person name="Sun Y."/>
            <person name="Le M."/>
            <person name="Wang Q."/>
            <person name="Wei S."/>
            <person name="Zheng Y."/>
            <person name="Lin W."/>
            <person name="Duan Y."/>
            <person name="Cao H."/>
            <person name="Xiong S."/>
            <person name="Wang X."/>
            <person name="Wei L."/>
            <person name="Li C."/>
            <person name="Ma Q."/>
            <person name="Ju M."/>
            <person name="Zhao R."/>
            <person name="Li G."/>
            <person name="Mu C."/>
            <person name="Tian Q."/>
            <person name="Mei H."/>
            <person name="Zhang T."/>
            <person name="Gao T."/>
            <person name="Zhang H."/>
        </authorList>
    </citation>
    <scope>NUCLEOTIDE SEQUENCE</scope>
    <source>
        <strain evidence="2">G02</strain>
    </source>
</reference>
<comment type="caution">
    <text evidence="2">The sequence shown here is derived from an EMBL/GenBank/DDBJ whole genome shotgun (WGS) entry which is preliminary data.</text>
</comment>
<feature type="compositionally biased region" description="Polar residues" evidence="1">
    <location>
        <begin position="113"/>
        <end position="129"/>
    </location>
</feature>
<reference evidence="2" key="1">
    <citation type="submission" date="2020-06" db="EMBL/GenBank/DDBJ databases">
        <authorList>
            <person name="Li T."/>
            <person name="Hu X."/>
            <person name="Zhang T."/>
            <person name="Song X."/>
            <person name="Zhang H."/>
            <person name="Dai N."/>
            <person name="Sheng W."/>
            <person name="Hou X."/>
            <person name="Wei L."/>
        </authorList>
    </citation>
    <scope>NUCLEOTIDE SEQUENCE</scope>
    <source>
        <strain evidence="2">G02</strain>
        <tissue evidence="2">Leaf</tissue>
    </source>
</reference>
<protein>
    <submittedName>
        <fullName evidence="2">Uncharacterized protein</fullName>
    </submittedName>
</protein>
<dbReference type="EMBL" id="JACGWJ010000030">
    <property type="protein sequence ID" value="KAL0301645.1"/>
    <property type="molecule type" value="Genomic_DNA"/>
</dbReference>